<protein>
    <submittedName>
        <fullName evidence="2">Uncharacterized protein</fullName>
    </submittedName>
</protein>
<comment type="caution">
    <text evidence="2">The sequence shown here is derived from an EMBL/GenBank/DDBJ whole genome shotgun (WGS) entry which is preliminary data.</text>
</comment>
<accession>A0A9P6GPU4</accession>
<feature type="compositionally biased region" description="Pro residues" evidence="1">
    <location>
        <begin position="467"/>
        <end position="478"/>
    </location>
</feature>
<dbReference type="EMBL" id="WJXW01000002">
    <property type="protein sequence ID" value="KAF9739626.1"/>
    <property type="molecule type" value="Genomic_DNA"/>
</dbReference>
<evidence type="ECO:0000313" key="2">
    <source>
        <dbReference type="EMBL" id="KAF9739626.1"/>
    </source>
</evidence>
<reference evidence="2" key="1">
    <citation type="journal article" date="2020" name="Mol. Plant Microbe Interact.">
        <title>Genome Sequence of the Biocontrol Agent Coniothyrium minitans strain Conio (IMI 134523).</title>
        <authorList>
            <person name="Patel D."/>
            <person name="Shittu T.A."/>
            <person name="Baroncelli R."/>
            <person name="Muthumeenakshi S."/>
            <person name="Osborne T.H."/>
            <person name="Janganan T.K."/>
            <person name="Sreenivasaprasad S."/>
        </authorList>
    </citation>
    <scope>NUCLEOTIDE SEQUENCE</scope>
    <source>
        <strain evidence="2">Conio</strain>
    </source>
</reference>
<proteinExistence type="predicted"/>
<dbReference type="Proteomes" id="UP000756921">
    <property type="component" value="Unassembled WGS sequence"/>
</dbReference>
<feature type="compositionally biased region" description="Acidic residues" evidence="1">
    <location>
        <begin position="420"/>
        <end position="432"/>
    </location>
</feature>
<feature type="non-terminal residue" evidence="2">
    <location>
        <position position="1"/>
    </location>
</feature>
<name>A0A9P6GPU4_9PLEO</name>
<feature type="region of interest" description="Disordered" evidence="1">
    <location>
        <begin position="239"/>
        <end position="282"/>
    </location>
</feature>
<sequence>DIATNKFVYTDSDVQEHPPEGDSAPVVAFPGDDATNRAVKAYLLDVFTRTGWGLAAESPQEIRATINSFVGNGWALRNRYADNRLENICPLQIAAVEDGAVIKRKVSASVRSNIGNCIMHEMQRYFEMEDKIGDAGDGEDTLWSCSGDIGSIVEERHDSTAELNELEVQQFRKRPLSRATLPDEWMSESLRTRTKSRLSQCSEAQAPPVPKPIRFKHQPVYISKTSAYPMLVDITDKTERATSIKGAGKRRYDSPQPRGRRPDSRVSTLGMPTPKRDSPYHTIPGSCLPRPTTSFGFNSVSHATYDGRTALKSEPAQSVVGDAGDMATSITLPTDAVAEIKLPAQAVVEGVGDGTNEDAEATSHAAPPSTGGCNDAANVALSDEYLTITSPDDDENAGDVVNVTESSQHHPTTVSPDDISTNDDDSNDDDDDASIHPEEESTEPPRTRETTSPDPDRWIQTLASSPGPQPMPTLPPSPPNAYKAIPDDLETLAPQMPVSGLDAIGHIATINDIPVGSRTRRIAEREVREARARTEAATAERQQVALTKGTGRLRRWFRRVWGKGRGRKQERQVAALGTKGA</sequence>
<gene>
    <name evidence="2" type="ORF">PMIN01_02260</name>
</gene>
<feature type="compositionally biased region" description="Basic and acidic residues" evidence="1">
    <location>
        <begin position="433"/>
        <end position="457"/>
    </location>
</feature>
<organism evidence="2 3">
    <name type="scientific">Paraphaeosphaeria minitans</name>
    <dbReference type="NCBI Taxonomy" id="565426"/>
    <lineage>
        <taxon>Eukaryota</taxon>
        <taxon>Fungi</taxon>
        <taxon>Dikarya</taxon>
        <taxon>Ascomycota</taxon>
        <taxon>Pezizomycotina</taxon>
        <taxon>Dothideomycetes</taxon>
        <taxon>Pleosporomycetidae</taxon>
        <taxon>Pleosporales</taxon>
        <taxon>Massarineae</taxon>
        <taxon>Didymosphaeriaceae</taxon>
        <taxon>Paraphaeosphaeria</taxon>
    </lineage>
</organism>
<dbReference type="OrthoDB" id="10468974at2759"/>
<evidence type="ECO:0000313" key="3">
    <source>
        <dbReference type="Proteomes" id="UP000756921"/>
    </source>
</evidence>
<feature type="compositionally biased region" description="Polar residues" evidence="1">
    <location>
        <begin position="403"/>
        <end position="415"/>
    </location>
</feature>
<keyword evidence="3" id="KW-1185">Reference proteome</keyword>
<dbReference type="AlphaFoldDB" id="A0A9P6GPU4"/>
<feature type="region of interest" description="Disordered" evidence="1">
    <location>
        <begin position="388"/>
        <end position="478"/>
    </location>
</feature>
<evidence type="ECO:0000256" key="1">
    <source>
        <dbReference type="SAM" id="MobiDB-lite"/>
    </source>
</evidence>
<feature type="region of interest" description="Disordered" evidence="1">
    <location>
        <begin position="354"/>
        <end position="374"/>
    </location>
</feature>